<dbReference type="Pfam" id="PF02951">
    <property type="entry name" value="GSH-S_N"/>
    <property type="match status" value="1"/>
</dbReference>
<dbReference type="GO" id="GO:0005737">
    <property type="term" value="C:cytoplasm"/>
    <property type="evidence" value="ECO:0007669"/>
    <property type="project" value="TreeGrafter"/>
</dbReference>
<evidence type="ECO:0000259" key="11">
    <source>
        <dbReference type="PROSITE" id="PS50975"/>
    </source>
</evidence>
<evidence type="ECO:0000256" key="1">
    <source>
        <dbReference type="ARBA" id="ARBA00001936"/>
    </source>
</evidence>
<sequence>MKLAFIIDPIHRLDPCHDTSVALMEAAQILGHEIWITQANLLSVIDGKVWAVLQQVELVPVELLEGRWLAVNPWFKLSPSAFTPLETMDAVFMRTDPPVNDAYLYATYILDYIDQNKTLVINDPAGIRDANEKMYALQFRECIPETIVSANKQVIKQFVEAKEATILKPLGNKAGEGILFLQSGDRNFNSIVELSTLQGQVPVMVQNYLPQAKEGDKRIILLNGEPIGALNRLSSGSDFRNNMATGGTVAQTTITPREQEICRHLAAKLREDGLIFVGIDVIGGYLTEVNVTSPTGIREIDRLNGTHLAHQVIQWVEANK</sequence>
<evidence type="ECO:0000313" key="12">
    <source>
        <dbReference type="EMBL" id="BAZ84236.1"/>
    </source>
</evidence>
<dbReference type="HAMAP" id="MF_00162">
    <property type="entry name" value="GSH_S"/>
    <property type="match status" value="1"/>
</dbReference>
<dbReference type="InterPro" id="IPR011761">
    <property type="entry name" value="ATP-grasp"/>
</dbReference>
<dbReference type="SUPFAM" id="SSF56059">
    <property type="entry name" value="Glutathione synthetase ATP-binding domain-like"/>
    <property type="match status" value="1"/>
</dbReference>
<comment type="catalytic activity">
    <reaction evidence="10">
        <text>gamma-L-glutamyl-L-cysteine + glycine + ATP = glutathione + ADP + phosphate + H(+)</text>
        <dbReference type="Rhea" id="RHEA:13557"/>
        <dbReference type="ChEBI" id="CHEBI:15378"/>
        <dbReference type="ChEBI" id="CHEBI:30616"/>
        <dbReference type="ChEBI" id="CHEBI:43474"/>
        <dbReference type="ChEBI" id="CHEBI:57305"/>
        <dbReference type="ChEBI" id="CHEBI:57925"/>
        <dbReference type="ChEBI" id="CHEBI:58173"/>
        <dbReference type="ChEBI" id="CHEBI:456216"/>
        <dbReference type="EC" id="6.3.2.3"/>
    </reaction>
</comment>
<accession>A0A1Z4UYA1</accession>
<comment type="cofactor">
    <cofactor evidence="2">
        <name>Mg(2+)</name>
        <dbReference type="ChEBI" id="CHEBI:18420"/>
    </cofactor>
</comment>
<dbReference type="Gene3D" id="3.40.50.20">
    <property type="match status" value="1"/>
</dbReference>
<dbReference type="GO" id="GO:0046872">
    <property type="term" value="F:metal ion binding"/>
    <property type="evidence" value="ECO:0007669"/>
    <property type="project" value="UniProtKB-KW"/>
</dbReference>
<organism evidence="12 13">
    <name type="scientific">Dolichospermum compactum NIES-806</name>
    <dbReference type="NCBI Taxonomy" id="1973481"/>
    <lineage>
        <taxon>Bacteria</taxon>
        <taxon>Bacillati</taxon>
        <taxon>Cyanobacteriota</taxon>
        <taxon>Cyanophyceae</taxon>
        <taxon>Nostocales</taxon>
        <taxon>Aphanizomenonaceae</taxon>
        <taxon>Dolichospermum</taxon>
        <taxon>Dolichospermum compactum</taxon>
    </lineage>
</organism>
<keyword evidence="7 10" id="KW-0067">ATP-binding</keyword>
<dbReference type="SUPFAM" id="SSF52440">
    <property type="entry name" value="PreATP-grasp domain"/>
    <property type="match status" value="1"/>
</dbReference>
<dbReference type="PANTHER" id="PTHR21621">
    <property type="entry name" value="RIBOSOMAL PROTEIN S6 MODIFICATION PROTEIN"/>
    <property type="match status" value="1"/>
</dbReference>
<evidence type="ECO:0000256" key="5">
    <source>
        <dbReference type="ARBA" id="ARBA00022723"/>
    </source>
</evidence>
<dbReference type="InterPro" id="IPR016185">
    <property type="entry name" value="PreATP-grasp_dom_sf"/>
</dbReference>
<dbReference type="NCBIfam" id="TIGR01380">
    <property type="entry name" value="glut_syn"/>
    <property type="match status" value="1"/>
</dbReference>
<dbReference type="Pfam" id="PF02955">
    <property type="entry name" value="GSH-S_ATP"/>
    <property type="match status" value="1"/>
</dbReference>
<evidence type="ECO:0000256" key="8">
    <source>
        <dbReference type="ARBA" id="ARBA00022842"/>
    </source>
</evidence>
<evidence type="ECO:0000256" key="9">
    <source>
        <dbReference type="ARBA" id="ARBA00023211"/>
    </source>
</evidence>
<dbReference type="NCBIfam" id="NF003573">
    <property type="entry name" value="PRK05246.1"/>
    <property type="match status" value="1"/>
</dbReference>
<dbReference type="GO" id="GO:0004363">
    <property type="term" value="F:glutathione synthase activity"/>
    <property type="evidence" value="ECO:0007669"/>
    <property type="project" value="UniProtKB-UniRule"/>
</dbReference>
<dbReference type="PROSITE" id="PS50975">
    <property type="entry name" value="ATP_GRASP"/>
    <property type="match status" value="1"/>
</dbReference>
<keyword evidence="8" id="KW-0460">Magnesium</keyword>
<keyword evidence="5" id="KW-0479">Metal-binding</keyword>
<dbReference type="InterPro" id="IPR004218">
    <property type="entry name" value="GSHS_ATP-bd"/>
</dbReference>
<dbReference type="Gene3D" id="3.30.470.20">
    <property type="entry name" value="ATP-grasp fold, B domain"/>
    <property type="match status" value="1"/>
</dbReference>
<evidence type="ECO:0000256" key="4">
    <source>
        <dbReference type="ARBA" id="ARBA00022684"/>
    </source>
</evidence>
<reference evidence="12 13" key="1">
    <citation type="submission" date="2017-06" db="EMBL/GenBank/DDBJ databases">
        <title>Genome sequencing of cyanobaciteial culture collection at National Institute for Environmental Studies (NIES).</title>
        <authorList>
            <person name="Hirose Y."/>
            <person name="Shimura Y."/>
            <person name="Fujisawa T."/>
            <person name="Nakamura Y."/>
            <person name="Kawachi M."/>
        </authorList>
    </citation>
    <scope>NUCLEOTIDE SEQUENCE [LARGE SCALE GENOMIC DNA]</scope>
    <source>
        <strain evidence="12 13">NIES-806</strain>
    </source>
</reference>
<proteinExistence type="inferred from homology"/>
<evidence type="ECO:0000256" key="10">
    <source>
        <dbReference type="HAMAP-Rule" id="MF_00162"/>
    </source>
</evidence>
<dbReference type="Gene3D" id="3.30.1490.20">
    <property type="entry name" value="ATP-grasp fold, A domain"/>
    <property type="match status" value="1"/>
</dbReference>
<dbReference type="KEGG" id="dcm:NIES806_04200"/>
<keyword evidence="4 10" id="KW-0317">Glutathione biosynthesis</keyword>
<dbReference type="GO" id="GO:0005524">
    <property type="term" value="F:ATP binding"/>
    <property type="evidence" value="ECO:0007669"/>
    <property type="project" value="UniProtKB-UniRule"/>
</dbReference>
<keyword evidence="9" id="KW-0464">Manganese</keyword>
<evidence type="ECO:0000256" key="3">
    <source>
        <dbReference type="ARBA" id="ARBA00022598"/>
    </source>
</evidence>
<dbReference type="InterPro" id="IPR013815">
    <property type="entry name" value="ATP_grasp_subdomain_1"/>
</dbReference>
<evidence type="ECO:0000313" key="13">
    <source>
        <dbReference type="Proteomes" id="UP000218702"/>
    </source>
</evidence>
<dbReference type="EC" id="6.3.2.3" evidence="10"/>
<evidence type="ECO:0000256" key="6">
    <source>
        <dbReference type="ARBA" id="ARBA00022741"/>
    </source>
</evidence>
<dbReference type="RefSeq" id="WP_096663363.1">
    <property type="nucleotide sequence ID" value="NZ_AP018316.1"/>
</dbReference>
<evidence type="ECO:0000256" key="2">
    <source>
        <dbReference type="ARBA" id="ARBA00001946"/>
    </source>
</evidence>
<dbReference type="InterPro" id="IPR004215">
    <property type="entry name" value="GSHS_N"/>
</dbReference>
<dbReference type="PANTHER" id="PTHR21621:SF4">
    <property type="entry name" value="GLUTATHIONE SYNTHETASE"/>
    <property type="match status" value="1"/>
</dbReference>
<dbReference type="AlphaFoldDB" id="A0A1Z4UYA1"/>
<keyword evidence="6 10" id="KW-0547">Nucleotide-binding</keyword>
<comment type="pathway">
    <text evidence="10">Sulfur metabolism; glutathione biosynthesis; glutathione from L-cysteine and L-glutamate: step 2/2.</text>
</comment>
<dbReference type="InterPro" id="IPR006284">
    <property type="entry name" value="Glut_synth_pro"/>
</dbReference>
<dbReference type="OrthoDB" id="9785415at2"/>
<comment type="similarity">
    <text evidence="10">Belongs to the prokaryotic GSH synthase family.</text>
</comment>
<dbReference type="Proteomes" id="UP000218702">
    <property type="component" value="Chromosome"/>
</dbReference>
<dbReference type="EMBL" id="AP018316">
    <property type="protein sequence ID" value="BAZ84236.1"/>
    <property type="molecule type" value="Genomic_DNA"/>
</dbReference>
<name>A0A1Z4UYA1_9CYAN</name>
<keyword evidence="3 10" id="KW-0436">Ligase</keyword>
<protein>
    <recommendedName>
        <fullName evidence="10">Glutathione synthetase</fullName>
        <ecNumber evidence="10">6.3.2.3</ecNumber>
    </recommendedName>
    <alternativeName>
        <fullName evidence="10">GSH synthetase</fullName>
        <shortName evidence="10">GSH-S</shortName>
        <shortName evidence="10">GSHase</shortName>
    </alternativeName>
    <alternativeName>
        <fullName evidence="10">Glutathione synthase</fullName>
    </alternativeName>
</protein>
<keyword evidence="13" id="KW-1185">Reference proteome</keyword>
<dbReference type="UniPathway" id="UPA00142">
    <property type="reaction ID" value="UER00210"/>
</dbReference>
<gene>
    <name evidence="10" type="primary">gshB</name>
    <name evidence="12" type="ORF">NIES806_04200</name>
</gene>
<comment type="cofactor">
    <cofactor evidence="1">
        <name>Mn(2+)</name>
        <dbReference type="ChEBI" id="CHEBI:29035"/>
    </cofactor>
</comment>
<feature type="domain" description="ATP-grasp" evidence="11">
    <location>
        <begin position="133"/>
        <end position="317"/>
    </location>
</feature>
<evidence type="ECO:0000256" key="7">
    <source>
        <dbReference type="ARBA" id="ARBA00022840"/>
    </source>
</evidence>